<feature type="region of interest" description="Disordered" evidence="1">
    <location>
        <begin position="19"/>
        <end position="46"/>
    </location>
</feature>
<dbReference type="RefSeq" id="XP_033382932.1">
    <property type="nucleotide sequence ID" value="XM_033528270.1"/>
</dbReference>
<evidence type="ECO:0000313" key="2">
    <source>
        <dbReference type="EMBL" id="KAF2014593.1"/>
    </source>
</evidence>
<dbReference type="GeneID" id="54285667"/>
<organism evidence="2 3">
    <name type="scientific">Aaosphaeria arxii CBS 175.79</name>
    <dbReference type="NCBI Taxonomy" id="1450172"/>
    <lineage>
        <taxon>Eukaryota</taxon>
        <taxon>Fungi</taxon>
        <taxon>Dikarya</taxon>
        <taxon>Ascomycota</taxon>
        <taxon>Pezizomycotina</taxon>
        <taxon>Dothideomycetes</taxon>
        <taxon>Pleosporomycetidae</taxon>
        <taxon>Pleosporales</taxon>
        <taxon>Pleosporales incertae sedis</taxon>
        <taxon>Aaosphaeria</taxon>
    </lineage>
</organism>
<dbReference type="Proteomes" id="UP000799778">
    <property type="component" value="Unassembled WGS sequence"/>
</dbReference>
<evidence type="ECO:0000256" key="1">
    <source>
        <dbReference type="SAM" id="MobiDB-lite"/>
    </source>
</evidence>
<feature type="compositionally biased region" description="Basic and acidic residues" evidence="1">
    <location>
        <begin position="19"/>
        <end position="33"/>
    </location>
</feature>
<dbReference type="AlphaFoldDB" id="A0A6A5XNS7"/>
<dbReference type="EMBL" id="ML978070">
    <property type="protein sequence ID" value="KAF2014593.1"/>
    <property type="molecule type" value="Genomic_DNA"/>
</dbReference>
<reference evidence="2" key="1">
    <citation type="journal article" date="2020" name="Stud. Mycol.">
        <title>101 Dothideomycetes genomes: a test case for predicting lifestyles and emergence of pathogens.</title>
        <authorList>
            <person name="Haridas S."/>
            <person name="Albert R."/>
            <person name="Binder M."/>
            <person name="Bloem J."/>
            <person name="Labutti K."/>
            <person name="Salamov A."/>
            <person name="Andreopoulos B."/>
            <person name="Baker S."/>
            <person name="Barry K."/>
            <person name="Bills G."/>
            <person name="Bluhm B."/>
            <person name="Cannon C."/>
            <person name="Castanera R."/>
            <person name="Culley D."/>
            <person name="Daum C."/>
            <person name="Ezra D."/>
            <person name="Gonzalez J."/>
            <person name="Henrissat B."/>
            <person name="Kuo A."/>
            <person name="Liang C."/>
            <person name="Lipzen A."/>
            <person name="Lutzoni F."/>
            <person name="Magnuson J."/>
            <person name="Mondo S."/>
            <person name="Nolan M."/>
            <person name="Ohm R."/>
            <person name="Pangilinan J."/>
            <person name="Park H.-J."/>
            <person name="Ramirez L."/>
            <person name="Alfaro M."/>
            <person name="Sun H."/>
            <person name="Tritt A."/>
            <person name="Yoshinaga Y."/>
            <person name="Zwiers L.-H."/>
            <person name="Turgeon B."/>
            <person name="Goodwin S."/>
            <person name="Spatafora J."/>
            <person name="Crous P."/>
            <person name="Grigoriev I."/>
        </authorList>
    </citation>
    <scope>NUCLEOTIDE SEQUENCE</scope>
    <source>
        <strain evidence="2">CBS 175.79</strain>
    </source>
</reference>
<proteinExistence type="predicted"/>
<gene>
    <name evidence="2" type="ORF">BU24DRAFT_423503</name>
</gene>
<name>A0A6A5XNS7_9PLEO</name>
<sequence length="71" mass="8508">MPCHACHFNVIYVPRFPRSKEHLGTKRREELDHHHQHPTTSSPLRDSLYAYNNEINERHHRPISSHVQFTN</sequence>
<keyword evidence="3" id="KW-1185">Reference proteome</keyword>
<protein>
    <submittedName>
        <fullName evidence="2">Uncharacterized protein</fullName>
    </submittedName>
</protein>
<evidence type="ECO:0000313" key="3">
    <source>
        <dbReference type="Proteomes" id="UP000799778"/>
    </source>
</evidence>
<accession>A0A6A5XNS7</accession>